<dbReference type="UniPathway" id="UPA00275"/>
<accession>A0A0B8P574</accession>
<dbReference type="GO" id="GO:0003935">
    <property type="term" value="F:GTP cyclohydrolase II activity"/>
    <property type="evidence" value="ECO:0007669"/>
    <property type="project" value="UniProtKB-EC"/>
</dbReference>
<keyword evidence="2" id="KW-0378">Hydrolase</keyword>
<dbReference type="InterPro" id="IPR036144">
    <property type="entry name" value="RibA-like_sf"/>
</dbReference>
<name>A0A0B8P574_9VIBR</name>
<dbReference type="AlphaFoldDB" id="A0A0B8P574"/>
<protein>
    <submittedName>
        <fullName evidence="2">3,4-dihydroxy-2-butanone 4-phosphate synthase</fullName>
        <ecNumber evidence="2">3.5.4.25</ecNumber>
    </submittedName>
</protein>
<sequence length="52" mass="5697">MAKKQGTSRRVGVGSQILADMGVSKMRLMSSSDKRYHSLSGFGLDVVEYVCE</sequence>
<dbReference type="EC" id="3.5.4.25" evidence="2"/>
<dbReference type="Gene3D" id="3.40.50.10990">
    <property type="entry name" value="GTP cyclohydrolase II"/>
    <property type="match status" value="1"/>
</dbReference>
<feature type="domain" description="GTP cyclohydrolase II" evidence="1">
    <location>
        <begin position="4"/>
        <end position="50"/>
    </location>
</feature>
<reference evidence="2 3" key="1">
    <citation type="submission" date="2015-01" db="EMBL/GenBank/DDBJ databases">
        <title>Vibrio sp. C5 JCM 19232 whole genome shotgun sequence.</title>
        <authorList>
            <person name="Sawabe T."/>
            <person name="Meirelles P."/>
            <person name="Feng G."/>
            <person name="Sayaka M."/>
            <person name="Hattori M."/>
            <person name="Ohkuma M."/>
        </authorList>
    </citation>
    <scope>NUCLEOTIDE SEQUENCE [LARGE SCALE GENOMIC DNA]</scope>
    <source>
        <strain evidence="2 3">JCM19232</strain>
    </source>
</reference>
<dbReference type="InterPro" id="IPR032677">
    <property type="entry name" value="GTP_cyclohydro_II"/>
</dbReference>
<dbReference type="Pfam" id="PF00925">
    <property type="entry name" value="GTP_cyclohydro2"/>
    <property type="match status" value="1"/>
</dbReference>
<dbReference type="EMBL" id="BBSA01000004">
    <property type="protein sequence ID" value="GAM61925.1"/>
    <property type="molecule type" value="Genomic_DNA"/>
</dbReference>
<evidence type="ECO:0000259" key="1">
    <source>
        <dbReference type="Pfam" id="PF00925"/>
    </source>
</evidence>
<dbReference type="Proteomes" id="UP000031670">
    <property type="component" value="Unassembled WGS sequence"/>
</dbReference>
<dbReference type="SUPFAM" id="SSF142695">
    <property type="entry name" value="RibA-like"/>
    <property type="match status" value="1"/>
</dbReference>
<evidence type="ECO:0000313" key="2">
    <source>
        <dbReference type="EMBL" id="GAM61925.1"/>
    </source>
</evidence>
<proteinExistence type="predicted"/>
<evidence type="ECO:0000313" key="3">
    <source>
        <dbReference type="Proteomes" id="UP000031670"/>
    </source>
</evidence>
<comment type="caution">
    <text evidence="2">The sequence shown here is derived from an EMBL/GenBank/DDBJ whole genome shotgun (WGS) entry which is preliminary data.</text>
</comment>
<gene>
    <name evidence="2" type="ORF">JCM19232_6230</name>
</gene>
<dbReference type="GO" id="GO:0009231">
    <property type="term" value="P:riboflavin biosynthetic process"/>
    <property type="evidence" value="ECO:0007669"/>
    <property type="project" value="UniProtKB-UniPathway"/>
</dbReference>
<organism evidence="2 3">
    <name type="scientific">Vibrio ishigakensis</name>
    <dbReference type="NCBI Taxonomy" id="1481914"/>
    <lineage>
        <taxon>Bacteria</taxon>
        <taxon>Pseudomonadati</taxon>
        <taxon>Pseudomonadota</taxon>
        <taxon>Gammaproteobacteria</taxon>
        <taxon>Vibrionales</taxon>
        <taxon>Vibrionaceae</taxon>
        <taxon>Vibrio</taxon>
    </lineage>
</organism>
<reference evidence="2 3" key="2">
    <citation type="submission" date="2015-01" db="EMBL/GenBank/DDBJ databases">
        <authorList>
            <consortium name="NBRP consortium"/>
            <person name="Sawabe T."/>
            <person name="Meirelles P."/>
            <person name="Feng G."/>
            <person name="Sayaka M."/>
            <person name="Hattori M."/>
            <person name="Ohkuma M."/>
        </authorList>
    </citation>
    <scope>NUCLEOTIDE SEQUENCE [LARGE SCALE GENOMIC DNA]</scope>
    <source>
        <strain evidence="2 3">JCM19232</strain>
    </source>
</reference>